<protein>
    <submittedName>
        <fullName evidence="2">PhzF family phenazine biosynthesis protein</fullName>
    </submittedName>
</protein>
<organism evidence="2 3">
    <name type="scientific">Georgenia soli</name>
    <dbReference type="NCBI Taxonomy" id="638953"/>
    <lineage>
        <taxon>Bacteria</taxon>
        <taxon>Bacillati</taxon>
        <taxon>Actinomycetota</taxon>
        <taxon>Actinomycetes</taxon>
        <taxon>Micrococcales</taxon>
        <taxon>Bogoriellaceae</taxon>
        <taxon>Georgenia</taxon>
    </lineage>
</organism>
<dbReference type="NCBIfam" id="TIGR00654">
    <property type="entry name" value="PhzF_family"/>
    <property type="match status" value="1"/>
</dbReference>
<gene>
    <name evidence="2" type="ORF">ATJ97_1658</name>
</gene>
<evidence type="ECO:0000313" key="3">
    <source>
        <dbReference type="Proteomes" id="UP000222106"/>
    </source>
</evidence>
<dbReference type="InterPro" id="IPR003719">
    <property type="entry name" value="Phenazine_PhzF-like"/>
</dbReference>
<feature type="active site" evidence="1">
    <location>
        <position position="50"/>
    </location>
</feature>
<dbReference type="Proteomes" id="UP000222106">
    <property type="component" value="Unassembled WGS sequence"/>
</dbReference>
<keyword evidence="3" id="KW-1185">Reference proteome</keyword>
<dbReference type="Gene3D" id="3.10.310.10">
    <property type="entry name" value="Diaminopimelate Epimerase, Chain A, domain 1"/>
    <property type="match status" value="2"/>
</dbReference>
<dbReference type="GO" id="GO:0016853">
    <property type="term" value="F:isomerase activity"/>
    <property type="evidence" value="ECO:0007669"/>
    <property type="project" value="TreeGrafter"/>
</dbReference>
<dbReference type="SUPFAM" id="SSF54506">
    <property type="entry name" value="Diaminopimelate epimerase-like"/>
    <property type="match status" value="1"/>
</dbReference>
<dbReference type="Pfam" id="PF02567">
    <property type="entry name" value="PhzC-PhzF"/>
    <property type="match status" value="1"/>
</dbReference>
<accession>A0A2A9EK25</accession>
<dbReference type="PANTHER" id="PTHR13774:SF32">
    <property type="entry name" value="ANTISENSE-ENHANCING SEQUENCE 1"/>
    <property type="match status" value="1"/>
</dbReference>
<dbReference type="AlphaFoldDB" id="A0A2A9EK25"/>
<dbReference type="PANTHER" id="PTHR13774">
    <property type="entry name" value="PHENAZINE BIOSYNTHESIS PROTEIN"/>
    <property type="match status" value="1"/>
</dbReference>
<sequence>MGPVNERRFAQVDVFSSVPFAGNPVAVVVDGEGLTDAEMQRFAAWTNLSETTFLLPPTSGDADYRVRIFTTDEELPFAGHPTLGSAHAWLEAGGTPRTPGHLVQECAKGLVPLRESAGRWAFAGPELSRYEPPSSDELERATRGLGLTPEDVLDASWLVNGPEWLAVRVASADVVLGLRPAYAELSDLFVGVVGPHPADDGAPGEDDRPTFEVRAVMGTGTEDPVTGSLNAGLARWLRDTGVAPASYVAAQGTVQGRAGRVHVTEEDGRIWVAGDAVTGVAGTVRL</sequence>
<proteinExistence type="predicted"/>
<dbReference type="EMBL" id="PDJI01000004">
    <property type="protein sequence ID" value="PFG39163.1"/>
    <property type="molecule type" value="Genomic_DNA"/>
</dbReference>
<reference evidence="2 3" key="1">
    <citation type="submission" date="2017-10" db="EMBL/GenBank/DDBJ databases">
        <title>Sequencing the genomes of 1000 actinobacteria strains.</title>
        <authorList>
            <person name="Klenk H.-P."/>
        </authorList>
    </citation>
    <scope>NUCLEOTIDE SEQUENCE [LARGE SCALE GENOMIC DNA]</scope>
    <source>
        <strain evidence="2 3">DSM 21838</strain>
    </source>
</reference>
<dbReference type="GO" id="GO:0005737">
    <property type="term" value="C:cytoplasm"/>
    <property type="evidence" value="ECO:0007669"/>
    <property type="project" value="TreeGrafter"/>
</dbReference>
<dbReference type="PIRSF" id="PIRSF016184">
    <property type="entry name" value="PhzC_PhzF"/>
    <property type="match status" value="1"/>
</dbReference>
<evidence type="ECO:0000256" key="1">
    <source>
        <dbReference type="PIRSR" id="PIRSR016184-1"/>
    </source>
</evidence>
<comment type="caution">
    <text evidence="2">The sequence shown here is derived from an EMBL/GenBank/DDBJ whole genome shotgun (WGS) entry which is preliminary data.</text>
</comment>
<evidence type="ECO:0000313" key="2">
    <source>
        <dbReference type="EMBL" id="PFG39163.1"/>
    </source>
</evidence>
<name>A0A2A9EK25_9MICO</name>